<dbReference type="PANTHER" id="PTHR42067:SF1">
    <property type="entry name" value="MITOTIC APPARATUS PROTEIN P62"/>
    <property type="match status" value="1"/>
</dbReference>
<feature type="coiled-coil region" evidence="1">
    <location>
        <begin position="151"/>
        <end position="192"/>
    </location>
</feature>
<dbReference type="SUPFAM" id="SSF58022">
    <property type="entry name" value="XRCC4, C-terminal oligomerization domain"/>
    <property type="match status" value="1"/>
</dbReference>
<feature type="compositionally biased region" description="Acidic residues" evidence="2">
    <location>
        <begin position="371"/>
        <end position="381"/>
    </location>
</feature>
<organism evidence="3 4">
    <name type="scientific">[Emmonsia] crescens</name>
    <dbReference type="NCBI Taxonomy" id="73230"/>
    <lineage>
        <taxon>Eukaryota</taxon>
        <taxon>Fungi</taxon>
        <taxon>Dikarya</taxon>
        <taxon>Ascomycota</taxon>
        <taxon>Pezizomycotina</taxon>
        <taxon>Eurotiomycetes</taxon>
        <taxon>Eurotiomycetidae</taxon>
        <taxon>Onygenales</taxon>
        <taxon>Ajellomycetaceae</taxon>
        <taxon>Emergomyces</taxon>
    </lineage>
</organism>
<dbReference type="AlphaFoldDB" id="A0A2B7Z9X8"/>
<dbReference type="VEuPathDB" id="FungiDB:EMCG_05746"/>
<keyword evidence="1" id="KW-0175">Coiled coil</keyword>
<reference evidence="3 4" key="1">
    <citation type="submission" date="2017-10" db="EMBL/GenBank/DDBJ databases">
        <title>Comparative genomics in systemic dimorphic fungi from Ajellomycetaceae.</title>
        <authorList>
            <person name="Munoz J.F."/>
            <person name="Mcewen J.G."/>
            <person name="Clay O.K."/>
            <person name="Cuomo C.A."/>
        </authorList>
    </citation>
    <scope>NUCLEOTIDE SEQUENCE [LARGE SCALE GENOMIC DNA]</scope>
    <source>
        <strain evidence="3 4">UAMH4076</strain>
    </source>
</reference>
<evidence type="ECO:0008006" key="5">
    <source>
        <dbReference type="Google" id="ProtNLM"/>
    </source>
</evidence>
<sequence>MAKETILRIQRSDSPGDFVLVKVARSGSSELDLKLVATEGEAPYRGSVKSAQIDKLRAKNYHGTEDEWAGILAYALGQKQPASVPEEHKSGLEITATVKQDEDDESEKEIVISLRKRIDTITQRLGTISLKQDDDQAIQLFEWTGVAVTRADELEDELASLAAKYDAVESTIKKLNLQLEELIKAKTEHDDQLIAKFAQLLNEKKLKIRNQQRLLASVNIDPAKVDDMVVSSPSATGSARRRGKRKAEEPGVSSESEDGFDTMDVDKIGNKGNASRENEDEGEGDEDIPTESERQETPDPLEDETATEDEAGEATKAPSPPPTANNGKRATRASSKQPTSSTTKKTTSSPPPRRELPFARTRGPVKPTPAEDGDSDEDDEL</sequence>
<protein>
    <recommendedName>
        <fullName evidence="5">DNA repair protein XRCC4</fullName>
    </recommendedName>
</protein>
<dbReference type="STRING" id="73230.A0A2B7Z9X8"/>
<accession>A0A2B7Z9X8</accession>
<evidence type="ECO:0000313" key="4">
    <source>
        <dbReference type="Proteomes" id="UP000226031"/>
    </source>
</evidence>
<comment type="caution">
    <text evidence="3">The sequence shown here is derived from an EMBL/GenBank/DDBJ whole genome shotgun (WGS) entry which is preliminary data.</text>
</comment>
<dbReference type="PANTHER" id="PTHR42067">
    <property type="entry name" value="YALI0C15378P"/>
    <property type="match status" value="1"/>
</dbReference>
<feature type="compositionally biased region" description="Low complexity" evidence="2">
    <location>
        <begin position="334"/>
        <end position="348"/>
    </location>
</feature>
<keyword evidence="4" id="KW-1185">Reference proteome</keyword>
<dbReference type="Gene3D" id="1.20.5.370">
    <property type="match status" value="1"/>
</dbReference>
<gene>
    <name evidence="3" type="ORF">GX50_07250</name>
</gene>
<feature type="compositionally biased region" description="Acidic residues" evidence="2">
    <location>
        <begin position="299"/>
        <end position="312"/>
    </location>
</feature>
<evidence type="ECO:0000313" key="3">
    <source>
        <dbReference type="EMBL" id="PGH30003.1"/>
    </source>
</evidence>
<proteinExistence type="predicted"/>
<dbReference type="InterPro" id="IPR014751">
    <property type="entry name" value="XRCC4-like_C"/>
</dbReference>
<dbReference type="EMBL" id="PDND01000198">
    <property type="protein sequence ID" value="PGH30003.1"/>
    <property type="molecule type" value="Genomic_DNA"/>
</dbReference>
<feature type="compositionally biased region" description="Basic and acidic residues" evidence="2">
    <location>
        <begin position="264"/>
        <end position="277"/>
    </location>
</feature>
<evidence type="ECO:0000256" key="2">
    <source>
        <dbReference type="SAM" id="MobiDB-lite"/>
    </source>
</evidence>
<name>A0A2B7Z9X8_9EURO</name>
<feature type="region of interest" description="Disordered" evidence="2">
    <location>
        <begin position="228"/>
        <end position="381"/>
    </location>
</feature>
<feature type="compositionally biased region" description="Acidic residues" evidence="2">
    <location>
        <begin position="278"/>
        <end position="290"/>
    </location>
</feature>
<evidence type="ECO:0000256" key="1">
    <source>
        <dbReference type="SAM" id="Coils"/>
    </source>
</evidence>
<dbReference type="Proteomes" id="UP000226031">
    <property type="component" value="Unassembled WGS sequence"/>
</dbReference>